<keyword evidence="4" id="KW-1185">Reference proteome</keyword>
<dbReference type="PANTHER" id="PTHR38122">
    <property type="entry name" value="GLYCOPROTEIN X"/>
    <property type="match status" value="1"/>
</dbReference>
<reference evidence="3" key="1">
    <citation type="journal article" date="2023" name="Mol. Phylogenet. Evol.">
        <title>Genome-scale phylogeny and comparative genomics of the fungal order Sordariales.</title>
        <authorList>
            <person name="Hensen N."/>
            <person name="Bonometti L."/>
            <person name="Westerberg I."/>
            <person name="Brannstrom I.O."/>
            <person name="Guillou S."/>
            <person name="Cros-Aarteil S."/>
            <person name="Calhoun S."/>
            <person name="Haridas S."/>
            <person name="Kuo A."/>
            <person name="Mondo S."/>
            <person name="Pangilinan J."/>
            <person name="Riley R."/>
            <person name="LaButti K."/>
            <person name="Andreopoulos B."/>
            <person name="Lipzen A."/>
            <person name="Chen C."/>
            <person name="Yan M."/>
            <person name="Daum C."/>
            <person name="Ng V."/>
            <person name="Clum A."/>
            <person name="Steindorff A."/>
            <person name="Ohm R.A."/>
            <person name="Martin F."/>
            <person name="Silar P."/>
            <person name="Natvig D.O."/>
            <person name="Lalanne C."/>
            <person name="Gautier V."/>
            <person name="Ament-Velasquez S.L."/>
            <person name="Kruys A."/>
            <person name="Hutchinson M.I."/>
            <person name="Powell A.J."/>
            <person name="Barry K."/>
            <person name="Miller A.N."/>
            <person name="Grigoriev I.V."/>
            <person name="Debuchy R."/>
            <person name="Gladieux P."/>
            <person name="Hiltunen Thoren M."/>
            <person name="Johannesson H."/>
        </authorList>
    </citation>
    <scope>NUCLEOTIDE SEQUENCE</scope>
    <source>
        <strain evidence="3">CBS 990.96</strain>
    </source>
</reference>
<sequence length="312" mass="34083">MTTTGNINKNTVPKVCHPQCDEAEAEARRDTGSSAEKCAQGSSFKSAFTQCKTCTSKNGADQSMLSRFYIEPIYGPLLDFCQQEVSSSPMTTTTRPSRIPPSMRTFTTTTITVSRNGPSSGIMTTTIRTGERTITVIVQPTQSMWTEVSSDVSAETSTTPTSLIPETSTLRSPPAIDDPTSSHSNRSLFLVLVTLIPTLTIIILAAYLAYFFRKRKLEEKTPGGDCQVLKKAELHSSVIIGYTPSARELNGRSLSPRELDRNELPLEIGVVEDGRKSNATATQEEQEVDADGPWGELASDFWESPIIPEGYL</sequence>
<protein>
    <submittedName>
        <fullName evidence="3">Uncharacterized protein</fullName>
    </submittedName>
</protein>
<keyword evidence="2" id="KW-1133">Transmembrane helix</keyword>
<dbReference type="EMBL" id="MU865453">
    <property type="protein sequence ID" value="KAK4222813.1"/>
    <property type="molecule type" value="Genomic_DNA"/>
</dbReference>
<name>A0AAN6YP25_9PEZI</name>
<evidence type="ECO:0000256" key="1">
    <source>
        <dbReference type="SAM" id="MobiDB-lite"/>
    </source>
</evidence>
<evidence type="ECO:0000313" key="4">
    <source>
        <dbReference type="Proteomes" id="UP001301958"/>
    </source>
</evidence>
<feature type="region of interest" description="Disordered" evidence="1">
    <location>
        <begin position="272"/>
        <end position="297"/>
    </location>
</feature>
<evidence type="ECO:0000256" key="2">
    <source>
        <dbReference type="SAM" id="Phobius"/>
    </source>
</evidence>
<comment type="caution">
    <text evidence="3">The sequence shown here is derived from an EMBL/GenBank/DDBJ whole genome shotgun (WGS) entry which is preliminary data.</text>
</comment>
<feature type="region of interest" description="Disordered" evidence="1">
    <location>
        <begin position="151"/>
        <end position="182"/>
    </location>
</feature>
<keyword evidence="2" id="KW-0472">Membrane</keyword>
<dbReference type="AlphaFoldDB" id="A0AAN6YP25"/>
<gene>
    <name evidence="3" type="ORF">QBC38DRAFT_489004</name>
</gene>
<dbReference type="PANTHER" id="PTHR38122:SF1">
    <property type="entry name" value="GLYCOPROTEIN X"/>
    <property type="match status" value="1"/>
</dbReference>
<keyword evidence="2" id="KW-0812">Transmembrane</keyword>
<evidence type="ECO:0000313" key="3">
    <source>
        <dbReference type="EMBL" id="KAK4222813.1"/>
    </source>
</evidence>
<organism evidence="3 4">
    <name type="scientific">Podospora fimiseda</name>
    <dbReference type="NCBI Taxonomy" id="252190"/>
    <lineage>
        <taxon>Eukaryota</taxon>
        <taxon>Fungi</taxon>
        <taxon>Dikarya</taxon>
        <taxon>Ascomycota</taxon>
        <taxon>Pezizomycotina</taxon>
        <taxon>Sordariomycetes</taxon>
        <taxon>Sordariomycetidae</taxon>
        <taxon>Sordariales</taxon>
        <taxon>Podosporaceae</taxon>
        <taxon>Podospora</taxon>
    </lineage>
</organism>
<reference evidence="3" key="2">
    <citation type="submission" date="2023-05" db="EMBL/GenBank/DDBJ databases">
        <authorList>
            <consortium name="Lawrence Berkeley National Laboratory"/>
            <person name="Steindorff A."/>
            <person name="Hensen N."/>
            <person name="Bonometti L."/>
            <person name="Westerberg I."/>
            <person name="Brannstrom I.O."/>
            <person name="Guillou S."/>
            <person name="Cros-Aarteil S."/>
            <person name="Calhoun S."/>
            <person name="Haridas S."/>
            <person name="Kuo A."/>
            <person name="Mondo S."/>
            <person name="Pangilinan J."/>
            <person name="Riley R."/>
            <person name="Labutti K."/>
            <person name="Andreopoulos B."/>
            <person name="Lipzen A."/>
            <person name="Chen C."/>
            <person name="Yanf M."/>
            <person name="Daum C."/>
            <person name="Ng V."/>
            <person name="Clum A."/>
            <person name="Ohm R."/>
            <person name="Martin F."/>
            <person name="Silar P."/>
            <person name="Natvig D."/>
            <person name="Lalanne C."/>
            <person name="Gautier V."/>
            <person name="Ament-Velasquez S.L."/>
            <person name="Kruys A."/>
            <person name="Hutchinson M.I."/>
            <person name="Powell A.J."/>
            <person name="Barry K."/>
            <person name="Miller A.N."/>
            <person name="Grigoriev I.V."/>
            <person name="Debuchy R."/>
            <person name="Gladieux P."/>
            <person name="Thoren M.H."/>
            <person name="Johannesson H."/>
        </authorList>
    </citation>
    <scope>NUCLEOTIDE SEQUENCE</scope>
    <source>
        <strain evidence="3">CBS 990.96</strain>
    </source>
</reference>
<dbReference type="Proteomes" id="UP001301958">
    <property type="component" value="Unassembled WGS sequence"/>
</dbReference>
<accession>A0AAN6YP25</accession>
<feature type="transmembrane region" description="Helical" evidence="2">
    <location>
        <begin position="188"/>
        <end position="212"/>
    </location>
</feature>
<proteinExistence type="predicted"/>
<feature type="compositionally biased region" description="Polar residues" evidence="1">
    <location>
        <begin position="151"/>
        <end position="171"/>
    </location>
</feature>